<gene>
    <name evidence="2" type="ORF">DPMN_143856</name>
</gene>
<evidence type="ECO:0000313" key="3">
    <source>
        <dbReference type="Proteomes" id="UP000828390"/>
    </source>
</evidence>
<feature type="region of interest" description="Disordered" evidence="1">
    <location>
        <begin position="1"/>
        <end position="24"/>
    </location>
</feature>
<accession>A0A9D4GDU3</accession>
<sequence length="153" mass="17033">MLKPNEKEGRKEQGEVNAGSPEDDCVTTVVSTENAHVINSVKNSECEVPKPGPSDARGSFTLQTWATEFTSVTMTAMQSDDPYISKMYSMIRNGMRAPVDEMTTLSPETRHYWEIRDSLVLVETVYIESSKGKRNTRLPSACCPVHTTKVSIE</sequence>
<dbReference type="AlphaFoldDB" id="A0A9D4GDU3"/>
<proteinExistence type="predicted"/>
<organism evidence="2 3">
    <name type="scientific">Dreissena polymorpha</name>
    <name type="common">Zebra mussel</name>
    <name type="synonym">Mytilus polymorpha</name>
    <dbReference type="NCBI Taxonomy" id="45954"/>
    <lineage>
        <taxon>Eukaryota</taxon>
        <taxon>Metazoa</taxon>
        <taxon>Spiralia</taxon>
        <taxon>Lophotrochozoa</taxon>
        <taxon>Mollusca</taxon>
        <taxon>Bivalvia</taxon>
        <taxon>Autobranchia</taxon>
        <taxon>Heteroconchia</taxon>
        <taxon>Euheterodonta</taxon>
        <taxon>Imparidentia</taxon>
        <taxon>Neoheterodontei</taxon>
        <taxon>Myida</taxon>
        <taxon>Dreissenoidea</taxon>
        <taxon>Dreissenidae</taxon>
        <taxon>Dreissena</taxon>
    </lineage>
</organism>
<comment type="caution">
    <text evidence="2">The sequence shown here is derived from an EMBL/GenBank/DDBJ whole genome shotgun (WGS) entry which is preliminary data.</text>
</comment>
<reference evidence="2" key="2">
    <citation type="submission" date="2020-11" db="EMBL/GenBank/DDBJ databases">
        <authorList>
            <person name="McCartney M.A."/>
            <person name="Auch B."/>
            <person name="Kono T."/>
            <person name="Mallez S."/>
            <person name="Becker A."/>
            <person name="Gohl D.M."/>
            <person name="Silverstein K.A.T."/>
            <person name="Koren S."/>
            <person name="Bechman K.B."/>
            <person name="Herman A."/>
            <person name="Abrahante J.E."/>
            <person name="Garbe J."/>
        </authorList>
    </citation>
    <scope>NUCLEOTIDE SEQUENCE</scope>
    <source>
        <strain evidence="2">Duluth1</strain>
        <tissue evidence="2">Whole animal</tissue>
    </source>
</reference>
<evidence type="ECO:0000313" key="2">
    <source>
        <dbReference type="EMBL" id="KAH3815334.1"/>
    </source>
</evidence>
<dbReference type="Proteomes" id="UP000828390">
    <property type="component" value="Unassembled WGS sequence"/>
</dbReference>
<name>A0A9D4GDU3_DREPO</name>
<dbReference type="EMBL" id="JAIWYP010000006">
    <property type="protein sequence ID" value="KAH3815334.1"/>
    <property type="molecule type" value="Genomic_DNA"/>
</dbReference>
<reference evidence="2" key="1">
    <citation type="journal article" date="2019" name="bioRxiv">
        <title>The Genome of the Zebra Mussel, Dreissena polymorpha: A Resource for Invasive Species Research.</title>
        <authorList>
            <person name="McCartney M.A."/>
            <person name="Auch B."/>
            <person name="Kono T."/>
            <person name="Mallez S."/>
            <person name="Zhang Y."/>
            <person name="Obille A."/>
            <person name="Becker A."/>
            <person name="Abrahante J.E."/>
            <person name="Garbe J."/>
            <person name="Badalamenti J.P."/>
            <person name="Herman A."/>
            <person name="Mangelson H."/>
            <person name="Liachko I."/>
            <person name="Sullivan S."/>
            <person name="Sone E.D."/>
            <person name="Koren S."/>
            <person name="Silverstein K.A.T."/>
            <person name="Beckman K.B."/>
            <person name="Gohl D.M."/>
        </authorList>
    </citation>
    <scope>NUCLEOTIDE SEQUENCE</scope>
    <source>
        <strain evidence="2">Duluth1</strain>
        <tissue evidence="2">Whole animal</tissue>
    </source>
</reference>
<evidence type="ECO:0000256" key="1">
    <source>
        <dbReference type="SAM" id="MobiDB-lite"/>
    </source>
</evidence>
<keyword evidence="3" id="KW-1185">Reference proteome</keyword>
<protein>
    <submittedName>
        <fullName evidence="2">Uncharacterized protein</fullName>
    </submittedName>
</protein>
<feature type="compositionally biased region" description="Basic and acidic residues" evidence="1">
    <location>
        <begin position="1"/>
        <end position="14"/>
    </location>
</feature>